<dbReference type="OrthoDB" id="2507256at2759"/>
<accession>A0A0L6V8Y4</accession>
<reference evidence="1 2" key="1">
    <citation type="submission" date="2015-08" db="EMBL/GenBank/DDBJ databases">
        <title>Next Generation Sequencing and Analysis of the Genome of Puccinia sorghi L Schw, the Causal Agent of Maize Common Rust.</title>
        <authorList>
            <person name="Rochi L."/>
            <person name="Burguener G."/>
            <person name="Darino M."/>
            <person name="Turjanski A."/>
            <person name="Kreff E."/>
            <person name="Dieguez M.J."/>
            <person name="Sacco F."/>
        </authorList>
    </citation>
    <scope>NUCLEOTIDE SEQUENCE [LARGE SCALE GENOMIC DNA]</scope>
    <source>
        <strain evidence="1 2">RO10H11247</strain>
    </source>
</reference>
<keyword evidence="2" id="KW-1185">Reference proteome</keyword>
<organism evidence="1 2">
    <name type="scientific">Puccinia sorghi</name>
    <dbReference type="NCBI Taxonomy" id="27349"/>
    <lineage>
        <taxon>Eukaryota</taxon>
        <taxon>Fungi</taxon>
        <taxon>Dikarya</taxon>
        <taxon>Basidiomycota</taxon>
        <taxon>Pucciniomycotina</taxon>
        <taxon>Pucciniomycetes</taxon>
        <taxon>Pucciniales</taxon>
        <taxon>Pucciniaceae</taxon>
        <taxon>Puccinia</taxon>
    </lineage>
</organism>
<dbReference type="VEuPathDB" id="FungiDB:VP01_2372g1"/>
<protein>
    <submittedName>
        <fullName evidence="1">Uncharacterized protein</fullName>
    </submittedName>
</protein>
<gene>
    <name evidence="1" type="ORF">VP01_2372g1</name>
</gene>
<name>A0A0L6V8Y4_9BASI</name>
<dbReference type="EMBL" id="LAVV01007250">
    <property type="protein sequence ID" value="KNZ56575.1"/>
    <property type="molecule type" value="Genomic_DNA"/>
</dbReference>
<dbReference type="AlphaFoldDB" id="A0A0L6V8Y4"/>
<dbReference type="STRING" id="27349.A0A0L6V8Y4"/>
<dbReference type="Proteomes" id="UP000037035">
    <property type="component" value="Unassembled WGS sequence"/>
</dbReference>
<comment type="caution">
    <text evidence="1">The sequence shown here is derived from an EMBL/GenBank/DDBJ whole genome shotgun (WGS) entry which is preliminary data.</text>
</comment>
<evidence type="ECO:0000313" key="1">
    <source>
        <dbReference type="EMBL" id="KNZ56575.1"/>
    </source>
</evidence>
<proteinExistence type="predicted"/>
<sequence length="126" mass="14298">MLLIKQRGRLLLLVVQQKYKKVHTKSISTGFGLTGEDQNVGISTINEKLESMCPQYHAMNELMTLMEWLIEIDGNNTGKKHETHLNGLYFRAGHKGAFSNTCRKIRYVCSTQIYSRIGSSNFVVTS</sequence>
<evidence type="ECO:0000313" key="2">
    <source>
        <dbReference type="Proteomes" id="UP000037035"/>
    </source>
</evidence>